<evidence type="ECO:0000256" key="2">
    <source>
        <dbReference type="ARBA" id="ARBA00023002"/>
    </source>
</evidence>
<keyword evidence="1" id="KW-0521">NADP</keyword>
<accession>A0ABQ6PXV7</accession>
<dbReference type="Pfam" id="PF08240">
    <property type="entry name" value="ADH_N"/>
    <property type="match status" value="1"/>
</dbReference>
<dbReference type="PANTHER" id="PTHR48106:SF18">
    <property type="entry name" value="QUINONE OXIDOREDUCTASE PIG3"/>
    <property type="match status" value="1"/>
</dbReference>
<dbReference type="SUPFAM" id="SSF51735">
    <property type="entry name" value="NAD(P)-binding Rossmann-fold domains"/>
    <property type="match status" value="1"/>
</dbReference>
<dbReference type="InterPro" id="IPR020843">
    <property type="entry name" value="ER"/>
</dbReference>
<keyword evidence="5" id="KW-1185">Reference proteome</keyword>
<evidence type="ECO:0000256" key="1">
    <source>
        <dbReference type="ARBA" id="ARBA00022857"/>
    </source>
</evidence>
<dbReference type="InterPro" id="IPR036291">
    <property type="entry name" value="NAD(P)-bd_dom_sf"/>
</dbReference>
<keyword evidence="2" id="KW-0560">Oxidoreductase</keyword>
<feature type="domain" description="Enoyl reductase (ER)" evidence="3">
    <location>
        <begin position="10"/>
        <end position="320"/>
    </location>
</feature>
<dbReference type="InterPro" id="IPR013149">
    <property type="entry name" value="ADH-like_C"/>
</dbReference>
<evidence type="ECO:0000313" key="5">
    <source>
        <dbReference type="Proteomes" id="UP001307705"/>
    </source>
</evidence>
<dbReference type="SMART" id="SM00829">
    <property type="entry name" value="PKS_ER"/>
    <property type="match status" value="1"/>
</dbReference>
<dbReference type="CDD" id="cd05282">
    <property type="entry name" value="ETR_like"/>
    <property type="match status" value="1"/>
</dbReference>
<reference evidence="4 5" key="1">
    <citation type="submission" date="2023-08" db="EMBL/GenBank/DDBJ databases">
        <title>Draft genome sequence of Algoriphagus taiwanensis.</title>
        <authorList>
            <person name="Takatani N."/>
            <person name="Hosokawa M."/>
            <person name="Sawabe T."/>
        </authorList>
    </citation>
    <scope>NUCLEOTIDE SEQUENCE [LARGE SCALE GENOMIC DNA]</scope>
    <source>
        <strain evidence="4 5">JCM 19755</strain>
    </source>
</reference>
<evidence type="ECO:0000259" key="3">
    <source>
        <dbReference type="SMART" id="SM00829"/>
    </source>
</evidence>
<gene>
    <name evidence="4" type="ORF">Ataiwa_10510</name>
</gene>
<dbReference type="Pfam" id="PF00107">
    <property type="entry name" value="ADH_zinc_N"/>
    <property type="match status" value="1"/>
</dbReference>
<evidence type="ECO:0000313" key="4">
    <source>
        <dbReference type="EMBL" id="GMQ32779.1"/>
    </source>
</evidence>
<dbReference type="InterPro" id="IPR013154">
    <property type="entry name" value="ADH-like_N"/>
</dbReference>
<dbReference type="RefSeq" id="WP_338227584.1">
    <property type="nucleotide sequence ID" value="NZ_BTPE01000003.1"/>
</dbReference>
<name>A0ABQ6PXV7_9BACT</name>
<proteinExistence type="predicted"/>
<dbReference type="Gene3D" id="3.90.180.10">
    <property type="entry name" value="Medium-chain alcohol dehydrogenases, catalytic domain"/>
    <property type="match status" value="1"/>
</dbReference>
<dbReference type="PANTHER" id="PTHR48106">
    <property type="entry name" value="QUINONE OXIDOREDUCTASE PIG3-RELATED"/>
    <property type="match status" value="1"/>
</dbReference>
<comment type="caution">
    <text evidence="4">The sequence shown here is derived from an EMBL/GenBank/DDBJ whole genome shotgun (WGS) entry which is preliminary data.</text>
</comment>
<dbReference type="InterPro" id="IPR011032">
    <property type="entry name" value="GroES-like_sf"/>
</dbReference>
<dbReference type="EMBL" id="BTPE01000003">
    <property type="protein sequence ID" value="GMQ32779.1"/>
    <property type="molecule type" value="Genomic_DNA"/>
</dbReference>
<dbReference type="Proteomes" id="UP001307705">
    <property type="component" value="Unassembled WGS sequence"/>
</dbReference>
<sequence length="323" mass="35155">MKEIIFDQPGMPLEVLQIKESPIPTPKSEEVLIRVTARNINPSDLMFIRGMYGITPRLPSSAGFEASGVVETGDQAGRIKKGTRVMFTAIGTWREYVCIPASMVIPVPEGMPDEVACQAFVNPMTAYGMLEESGLKEGQWLLITAGASAFGKFAIQMAKQKKINVAATVRNDSQKDVLEKLGADLVINSETEKIQKVIPEKTEGGVHVIFDAVGGMLGAKALACLKSNGRMMVFGALALENMPVNSGLLIFKNLSISGFWLSTWIENMSAEQRMKAFGKVFGFLMQDSSQVDVAGKFDLSDFKEAIQAYETTGRNGKILLVSE</sequence>
<protein>
    <submittedName>
        <fullName evidence="4">Zinc-binding dehydrogenase</fullName>
    </submittedName>
</protein>
<dbReference type="SUPFAM" id="SSF50129">
    <property type="entry name" value="GroES-like"/>
    <property type="match status" value="1"/>
</dbReference>
<organism evidence="4 5">
    <name type="scientific">Algoriphagus taiwanensis</name>
    <dbReference type="NCBI Taxonomy" id="1445656"/>
    <lineage>
        <taxon>Bacteria</taxon>
        <taxon>Pseudomonadati</taxon>
        <taxon>Bacteroidota</taxon>
        <taxon>Cytophagia</taxon>
        <taxon>Cytophagales</taxon>
        <taxon>Cyclobacteriaceae</taxon>
        <taxon>Algoriphagus</taxon>
    </lineage>
</organism>
<dbReference type="Gene3D" id="3.40.50.720">
    <property type="entry name" value="NAD(P)-binding Rossmann-like Domain"/>
    <property type="match status" value="1"/>
</dbReference>